<evidence type="ECO:0000313" key="3">
    <source>
        <dbReference type="Proteomes" id="UP001236415"/>
    </source>
</evidence>
<dbReference type="RefSeq" id="WP_285745881.1">
    <property type="nucleotide sequence ID" value="NZ_CP127162.1"/>
</dbReference>
<sequence length="243" mass="28408">MNSTMWKQAWWLTKTGLKRDRLNWIWTILFTLYTAAITGSFLTGTGLREMEAQVHTIVADNIFLLFVPFLGFFFTRRSLHYIQNDSYTQMLSYMRRLPIPASIIIWSRILQMMVAFAVNSVIFFTLIYFLVLRAEHFRFDQVLAFSLIWIGYGIIANAFYIYWEFVVNGKAYFILGIVSFIAIFLIALTAAILDWNLILFSIEHSQQWGLLAPGMWIMLVSGILLTIFSFKRTKKKMLVRDVS</sequence>
<feature type="transmembrane region" description="Helical" evidence="1">
    <location>
        <begin position="21"/>
        <end position="42"/>
    </location>
</feature>
<feature type="transmembrane region" description="Helical" evidence="1">
    <location>
        <begin position="172"/>
        <end position="198"/>
    </location>
</feature>
<keyword evidence="3" id="KW-1185">Reference proteome</keyword>
<reference evidence="2 3" key="1">
    <citation type="submission" date="2023-06" db="EMBL/GenBank/DDBJ databases">
        <title>Paenibacillus polygonum sp. nov., an endophytic bacterium, isolated from Polygonum lapathifolium L. in Nanji Wetland National Nature Reserve, South of Poyang Lake, Jiangxi Province, China.</title>
        <authorList>
            <person name="Yu Z."/>
        </authorList>
    </citation>
    <scope>NUCLEOTIDE SEQUENCE [LARGE SCALE GENOMIC DNA]</scope>
    <source>
        <strain evidence="2 3">C31</strain>
    </source>
</reference>
<organism evidence="2 3">
    <name type="scientific">Paenibacillus polygoni</name>
    <dbReference type="NCBI Taxonomy" id="3050112"/>
    <lineage>
        <taxon>Bacteria</taxon>
        <taxon>Bacillati</taxon>
        <taxon>Bacillota</taxon>
        <taxon>Bacilli</taxon>
        <taxon>Bacillales</taxon>
        <taxon>Paenibacillaceae</taxon>
        <taxon>Paenibacillus</taxon>
    </lineage>
</organism>
<dbReference type="Proteomes" id="UP001236415">
    <property type="component" value="Chromosome"/>
</dbReference>
<evidence type="ECO:0000313" key="2">
    <source>
        <dbReference type="EMBL" id="WIV19638.1"/>
    </source>
</evidence>
<feature type="transmembrane region" description="Helical" evidence="1">
    <location>
        <begin position="142"/>
        <end position="163"/>
    </location>
</feature>
<keyword evidence="1" id="KW-0812">Transmembrane</keyword>
<gene>
    <name evidence="2" type="ORF">QPK24_02515</name>
</gene>
<feature type="transmembrane region" description="Helical" evidence="1">
    <location>
        <begin position="210"/>
        <end position="230"/>
    </location>
</feature>
<name>A0ABY8X3N1_9BACL</name>
<protein>
    <submittedName>
        <fullName evidence="2">ABC-2 transporter permease</fullName>
    </submittedName>
</protein>
<dbReference type="EMBL" id="CP127162">
    <property type="protein sequence ID" value="WIV19638.1"/>
    <property type="molecule type" value="Genomic_DNA"/>
</dbReference>
<keyword evidence="1" id="KW-0472">Membrane</keyword>
<feature type="transmembrane region" description="Helical" evidence="1">
    <location>
        <begin position="103"/>
        <end position="130"/>
    </location>
</feature>
<feature type="transmembrane region" description="Helical" evidence="1">
    <location>
        <begin position="54"/>
        <end position="74"/>
    </location>
</feature>
<proteinExistence type="predicted"/>
<accession>A0ABY8X3N1</accession>
<dbReference type="Pfam" id="PF13346">
    <property type="entry name" value="ABC2_membrane_5"/>
    <property type="match status" value="1"/>
</dbReference>
<keyword evidence="1" id="KW-1133">Transmembrane helix</keyword>
<dbReference type="InterPro" id="IPR025699">
    <property type="entry name" value="ABC2_memb-like"/>
</dbReference>
<evidence type="ECO:0000256" key="1">
    <source>
        <dbReference type="SAM" id="Phobius"/>
    </source>
</evidence>